<keyword evidence="7" id="KW-0514">Muscle protein</keyword>
<evidence type="ECO:0000313" key="13">
    <source>
        <dbReference type="Proteomes" id="UP001374579"/>
    </source>
</evidence>
<dbReference type="EMBL" id="JBAMIC010000004">
    <property type="protein sequence ID" value="KAK7107839.1"/>
    <property type="molecule type" value="Genomic_DNA"/>
</dbReference>
<evidence type="ECO:0000256" key="3">
    <source>
        <dbReference type="ARBA" id="ARBA00022617"/>
    </source>
</evidence>
<keyword evidence="6" id="KW-0408">Iron</keyword>
<comment type="caution">
    <text evidence="12">The sequence shown here is derived from an EMBL/GenBank/DDBJ whole genome shotgun (WGS) entry which is preliminary data.</text>
</comment>
<dbReference type="Pfam" id="PF00042">
    <property type="entry name" value="Globin"/>
    <property type="match status" value="1"/>
</dbReference>
<accession>A0AAN9GH90</accession>
<evidence type="ECO:0000256" key="1">
    <source>
        <dbReference type="ARBA" id="ARBA00013895"/>
    </source>
</evidence>
<dbReference type="InterPro" id="IPR009050">
    <property type="entry name" value="Globin-like_sf"/>
</dbReference>
<evidence type="ECO:0000256" key="4">
    <source>
        <dbReference type="ARBA" id="ARBA00022621"/>
    </source>
</evidence>
<dbReference type="InterPro" id="IPR044399">
    <property type="entry name" value="Mb-like_M"/>
</dbReference>
<dbReference type="CDD" id="cd01040">
    <property type="entry name" value="Mb-like"/>
    <property type="match status" value="1"/>
</dbReference>
<evidence type="ECO:0000256" key="5">
    <source>
        <dbReference type="ARBA" id="ARBA00022723"/>
    </source>
</evidence>
<dbReference type="PROSITE" id="PS01033">
    <property type="entry name" value="GLOBIN"/>
    <property type="match status" value="1"/>
</dbReference>
<evidence type="ECO:0000256" key="9">
    <source>
        <dbReference type="RuleBase" id="RU000356"/>
    </source>
</evidence>
<evidence type="ECO:0000256" key="7">
    <source>
        <dbReference type="ARBA" id="ARBA00023179"/>
    </source>
</evidence>
<dbReference type="PANTHER" id="PTHR46458">
    <property type="entry name" value="BLR2807 PROTEIN"/>
    <property type="match status" value="1"/>
</dbReference>
<dbReference type="InterPro" id="IPR000971">
    <property type="entry name" value="Globin"/>
</dbReference>
<protein>
    <recommendedName>
        <fullName evidence="1">Globin</fullName>
    </recommendedName>
    <alternativeName>
        <fullName evidence="8">Myoglobin</fullName>
    </alternativeName>
</protein>
<dbReference type="GO" id="GO:0020037">
    <property type="term" value="F:heme binding"/>
    <property type="evidence" value="ECO:0007669"/>
    <property type="project" value="InterPro"/>
</dbReference>
<name>A0AAN9GH90_9CAEN</name>
<sequence>MGCEFGKPQVVTVKEEEPEGDITGFSETQIDTIRSTWPLLSCQNTRVGVEVFSRIFREAPTIHALFHNFNINKVDDLHHSKVFKEHAGRFMGVIQDLVDHLETPTDVDQHLLILGAKHATFDGYHPEYFRFYTKCMMEVWEMELGEEFIHEVRDSWRLAFDYIVERMTEGFDMCLSGQIQDVINSSTTPSTSLKGWHGQGQRQGQGQGQEEGVVVSQENGGGGGGSNGGGRPGRQGHDTDDGLAKVQ</sequence>
<dbReference type="InterPro" id="IPR012292">
    <property type="entry name" value="Globin/Proto"/>
</dbReference>
<dbReference type="AlphaFoldDB" id="A0AAN9GH90"/>
<dbReference type="GO" id="GO:0019825">
    <property type="term" value="F:oxygen binding"/>
    <property type="evidence" value="ECO:0007669"/>
    <property type="project" value="InterPro"/>
</dbReference>
<dbReference type="Proteomes" id="UP001374579">
    <property type="component" value="Unassembled WGS sequence"/>
</dbReference>
<feature type="compositionally biased region" description="Gly residues" evidence="10">
    <location>
        <begin position="219"/>
        <end position="233"/>
    </location>
</feature>
<evidence type="ECO:0000256" key="6">
    <source>
        <dbReference type="ARBA" id="ARBA00023004"/>
    </source>
</evidence>
<dbReference type="GO" id="GO:0005344">
    <property type="term" value="F:oxygen carrier activity"/>
    <property type="evidence" value="ECO:0007669"/>
    <property type="project" value="UniProtKB-KW"/>
</dbReference>
<dbReference type="Gene3D" id="1.10.490.10">
    <property type="entry name" value="Globins"/>
    <property type="match status" value="1"/>
</dbReference>
<keyword evidence="3 9" id="KW-0349">Heme</keyword>
<evidence type="ECO:0000256" key="10">
    <source>
        <dbReference type="SAM" id="MobiDB-lite"/>
    </source>
</evidence>
<dbReference type="GO" id="GO:0046872">
    <property type="term" value="F:metal ion binding"/>
    <property type="evidence" value="ECO:0007669"/>
    <property type="project" value="UniProtKB-KW"/>
</dbReference>
<dbReference type="PANTHER" id="PTHR46458:SF1">
    <property type="entry name" value="GEO09476P1"/>
    <property type="match status" value="1"/>
</dbReference>
<gene>
    <name evidence="12" type="ORF">V1264_015686</name>
</gene>
<evidence type="ECO:0000259" key="11">
    <source>
        <dbReference type="PROSITE" id="PS01033"/>
    </source>
</evidence>
<proteinExistence type="inferred from homology"/>
<reference evidence="12 13" key="1">
    <citation type="submission" date="2024-02" db="EMBL/GenBank/DDBJ databases">
        <title>Chromosome-scale genome assembly of the rough periwinkle Littorina saxatilis.</title>
        <authorList>
            <person name="De Jode A."/>
            <person name="Faria R."/>
            <person name="Formenti G."/>
            <person name="Sims Y."/>
            <person name="Smith T.P."/>
            <person name="Tracey A."/>
            <person name="Wood J.M.D."/>
            <person name="Zagrodzka Z.B."/>
            <person name="Johannesson K."/>
            <person name="Butlin R.K."/>
            <person name="Leder E.H."/>
        </authorList>
    </citation>
    <scope>NUCLEOTIDE SEQUENCE [LARGE SCALE GENOMIC DNA]</scope>
    <source>
        <strain evidence="12">Snail1</strain>
        <tissue evidence="12">Muscle</tissue>
    </source>
</reference>
<feature type="compositionally biased region" description="Gly residues" evidence="10">
    <location>
        <begin position="197"/>
        <end position="209"/>
    </location>
</feature>
<dbReference type="SUPFAM" id="SSF46458">
    <property type="entry name" value="Globin-like"/>
    <property type="match status" value="1"/>
</dbReference>
<feature type="compositionally biased region" description="Basic and acidic residues" evidence="10">
    <location>
        <begin position="235"/>
        <end position="247"/>
    </location>
</feature>
<organism evidence="12 13">
    <name type="scientific">Littorina saxatilis</name>
    <dbReference type="NCBI Taxonomy" id="31220"/>
    <lineage>
        <taxon>Eukaryota</taxon>
        <taxon>Metazoa</taxon>
        <taxon>Spiralia</taxon>
        <taxon>Lophotrochozoa</taxon>
        <taxon>Mollusca</taxon>
        <taxon>Gastropoda</taxon>
        <taxon>Caenogastropoda</taxon>
        <taxon>Littorinimorpha</taxon>
        <taxon>Littorinoidea</taxon>
        <taxon>Littorinidae</taxon>
        <taxon>Littorina</taxon>
    </lineage>
</organism>
<evidence type="ECO:0000256" key="2">
    <source>
        <dbReference type="ARBA" id="ARBA00022448"/>
    </source>
</evidence>
<comment type="similarity">
    <text evidence="9">Belongs to the globin family.</text>
</comment>
<dbReference type="InterPro" id="IPR050532">
    <property type="entry name" value="Globin-like_OT"/>
</dbReference>
<evidence type="ECO:0000313" key="12">
    <source>
        <dbReference type="EMBL" id="KAK7107839.1"/>
    </source>
</evidence>
<feature type="domain" description="Globin" evidence="11">
    <location>
        <begin position="24"/>
        <end position="172"/>
    </location>
</feature>
<evidence type="ECO:0000256" key="8">
    <source>
        <dbReference type="ARBA" id="ARBA00030087"/>
    </source>
</evidence>
<keyword evidence="2 9" id="KW-0813">Transport</keyword>
<keyword evidence="4 9" id="KW-0561">Oxygen transport</keyword>
<keyword evidence="13" id="KW-1185">Reference proteome</keyword>
<keyword evidence="5" id="KW-0479">Metal-binding</keyword>
<feature type="region of interest" description="Disordered" evidence="10">
    <location>
        <begin position="186"/>
        <end position="247"/>
    </location>
</feature>